<protein>
    <recommendedName>
        <fullName evidence="6">UPF3 domain-containing protein</fullName>
    </recommendedName>
</protein>
<dbReference type="GO" id="GO:0000184">
    <property type="term" value="P:nuclear-transcribed mRNA catabolic process, nonsense-mediated decay"/>
    <property type="evidence" value="ECO:0007669"/>
    <property type="project" value="UniProtKB-KW"/>
</dbReference>
<dbReference type="PANTHER" id="PTHR13112">
    <property type="entry name" value="UPF3 REGULATOR OF NONSENSE TRANSCRIPTS-LIKE PROTEIN"/>
    <property type="match status" value="1"/>
</dbReference>
<evidence type="ECO:0000313" key="7">
    <source>
        <dbReference type="EMBL" id="CAE8649382.1"/>
    </source>
</evidence>
<dbReference type="Proteomes" id="UP000626109">
    <property type="component" value="Unassembled WGS sequence"/>
</dbReference>
<gene>
    <name evidence="7" type="ORF">PGLA2088_LOCUS7364</name>
</gene>
<feature type="domain" description="UPF3" evidence="6">
    <location>
        <begin position="196"/>
        <end position="349"/>
    </location>
</feature>
<evidence type="ECO:0000313" key="8">
    <source>
        <dbReference type="Proteomes" id="UP000626109"/>
    </source>
</evidence>
<dbReference type="GO" id="GO:0005730">
    <property type="term" value="C:nucleolus"/>
    <property type="evidence" value="ECO:0007669"/>
    <property type="project" value="TreeGrafter"/>
</dbReference>
<feature type="non-terminal residue" evidence="7">
    <location>
        <position position="1"/>
    </location>
</feature>
<dbReference type="AlphaFoldDB" id="A0A813IGX0"/>
<dbReference type="InterPro" id="IPR012677">
    <property type="entry name" value="Nucleotide-bd_a/b_plait_sf"/>
</dbReference>
<evidence type="ECO:0000256" key="4">
    <source>
        <dbReference type="ARBA" id="ARBA00023242"/>
    </source>
</evidence>
<dbReference type="Gene3D" id="3.30.70.330">
    <property type="match status" value="1"/>
</dbReference>
<comment type="similarity">
    <text evidence="2">Belongs to the RENT3 family.</text>
</comment>
<feature type="region of interest" description="Disordered" evidence="5">
    <location>
        <begin position="65"/>
        <end position="86"/>
    </location>
</feature>
<evidence type="ECO:0000256" key="1">
    <source>
        <dbReference type="ARBA" id="ARBA00004123"/>
    </source>
</evidence>
<dbReference type="EMBL" id="CAJNNW010007624">
    <property type="protein sequence ID" value="CAE8649382.1"/>
    <property type="molecule type" value="Genomic_DNA"/>
</dbReference>
<dbReference type="InterPro" id="IPR035979">
    <property type="entry name" value="RBD_domain_sf"/>
</dbReference>
<keyword evidence="3" id="KW-0866">Nonsense-mediated mRNA decay</keyword>
<comment type="caution">
    <text evidence="7">The sequence shown here is derived from an EMBL/GenBank/DDBJ whole genome shotgun (WGS) entry which is preliminary data.</text>
</comment>
<evidence type="ECO:0000256" key="3">
    <source>
        <dbReference type="ARBA" id="ARBA00023161"/>
    </source>
</evidence>
<dbReference type="GO" id="GO:0003729">
    <property type="term" value="F:mRNA binding"/>
    <property type="evidence" value="ECO:0007669"/>
    <property type="project" value="TreeGrafter"/>
</dbReference>
<proteinExistence type="inferred from homology"/>
<dbReference type="GO" id="GO:0005737">
    <property type="term" value="C:cytoplasm"/>
    <property type="evidence" value="ECO:0007669"/>
    <property type="project" value="TreeGrafter"/>
</dbReference>
<dbReference type="GO" id="GO:0045727">
    <property type="term" value="P:positive regulation of translation"/>
    <property type="evidence" value="ECO:0007669"/>
    <property type="project" value="TreeGrafter"/>
</dbReference>
<reference evidence="7" key="1">
    <citation type="submission" date="2021-02" db="EMBL/GenBank/DDBJ databases">
        <authorList>
            <person name="Dougan E. K."/>
            <person name="Rhodes N."/>
            <person name="Thang M."/>
            <person name="Chan C."/>
        </authorList>
    </citation>
    <scope>NUCLEOTIDE SEQUENCE</scope>
</reference>
<name>A0A813IGX0_POLGL</name>
<feature type="compositionally biased region" description="Polar residues" evidence="5">
    <location>
        <begin position="69"/>
        <end position="86"/>
    </location>
</feature>
<keyword evidence="4" id="KW-0539">Nucleus</keyword>
<sequence length="362" mass="40906">LRKGANGTQALSVDVNTVVESQTEVALLALDVLQDQHQNIFRHAASLAVHVASQAKELEQQSELELVGRTTTATTPPQKRSGTTKPDLSFEMFTPLSNAGNSFREFGKMLSTAGRSDRGLKLELLLLLLLKLLLKFFRFFLSLCSSCRSTCAPEMCLVSHLLGQEVSIVLKLLPKEQLPTSLLLLFKDASKDASKDAFKVVVRLLPPEITEEELVATVPETHLQRSTWRSFQVGKRYKGEAKPSMNSRCYFLFEIEEHAEDFIKDYHGHQFVDSLGETFRAVTCFAPYAKVPRRKAQKDPRDGTIADDATYKEFLDLLANPAQFEAPPNPREKVSGVTETPLMLYMKSRAEERWKRWEKREK</sequence>
<evidence type="ECO:0000256" key="5">
    <source>
        <dbReference type="SAM" id="MobiDB-lite"/>
    </source>
</evidence>
<evidence type="ECO:0000256" key="2">
    <source>
        <dbReference type="ARBA" id="ARBA00005991"/>
    </source>
</evidence>
<dbReference type="Pfam" id="PF03467">
    <property type="entry name" value="Smg4_UPF3"/>
    <property type="match status" value="1"/>
</dbReference>
<dbReference type="CDD" id="cd12455">
    <property type="entry name" value="RRM_like_Smg4_UPF3"/>
    <property type="match status" value="1"/>
</dbReference>
<feature type="non-terminal residue" evidence="7">
    <location>
        <position position="362"/>
    </location>
</feature>
<comment type="subcellular location">
    <subcellularLocation>
        <location evidence="1">Nucleus</location>
    </subcellularLocation>
</comment>
<dbReference type="InterPro" id="IPR039722">
    <property type="entry name" value="Upf3"/>
</dbReference>
<organism evidence="7 8">
    <name type="scientific">Polarella glacialis</name>
    <name type="common">Dinoflagellate</name>
    <dbReference type="NCBI Taxonomy" id="89957"/>
    <lineage>
        <taxon>Eukaryota</taxon>
        <taxon>Sar</taxon>
        <taxon>Alveolata</taxon>
        <taxon>Dinophyceae</taxon>
        <taxon>Suessiales</taxon>
        <taxon>Suessiaceae</taxon>
        <taxon>Polarella</taxon>
    </lineage>
</organism>
<dbReference type="SUPFAM" id="SSF54928">
    <property type="entry name" value="RNA-binding domain, RBD"/>
    <property type="match status" value="1"/>
</dbReference>
<dbReference type="InterPro" id="IPR005120">
    <property type="entry name" value="UPF3_dom"/>
</dbReference>
<accession>A0A813IGX0</accession>
<evidence type="ECO:0000259" key="6">
    <source>
        <dbReference type="Pfam" id="PF03467"/>
    </source>
</evidence>
<dbReference type="PANTHER" id="PTHR13112:SF0">
    <property type="entry name" value="FI21285P1"/>
    <property type="match status" value="1"/>
</dbReference>